<dbReference type="PROSITE" id="PS50110">
    <property type="entry name" value="RESPONSE_REGULATORY"/>
    <property type="match status" value="1"/>
</dbReference>
<dbReference type="InterPro" id="IPR002545">
    <property type="entry name" value="CheW-lke_dom"/>
</dbReference>
<dbReference type="Gene3D" id="2.40.50.180">
    <property type="entry name" value="CheA-289, Domain 4"/>
    <property type="match status" value="1"/>
</dbReference>
<protein>
    <submittedName>
        <fullName evidence="4">Response regulator receiver modulated CheW protein</fullName>
    </submittedName>
</protein>
<feature type="domain" description="CheW-like" evidence="3">
    <location>
        <begin position="14"/>
        <end position="160"/>
    </location>
</feature>
<dbReference type="PROSITE" id="PS50851">
    <property type="entry name" value="CHEW"/>
    <property type="match status" value="1"/>
</dbReference>
<dbReference type="EMBL" id="AECZ01000017">
    <property type="protein sequence ID" value="EFL50662.1"/>
    <property type="molecule type" value="Genomic_DNA"/>
</dbReference>
<dbReference type="PIRSF" id="PIRSF002867">
    <property type="entry name" value="CheV"/>
    <property type="match status" value="1"/>
</dbReference>
<dbReference type="Gene3D" id="3.40.50.2300">
    <property type="match status" value="1"/>
</dbReference>
<sequence length="304" mass="33082">MAQSEILLEAGTNELEIIEFFIDEGAERGLSSFGINVAKVLEVIESPGLSPLPGAPHPCFMGTIALREMALPVLDLAVWLDIPRAPRKNEIILVTRFNERTTGFLASGVTHIHRVHWRDVEPPHPALAKLAGNCITGLTRLEDRFIQLLDLEKIILELDDSLGDGADMPAPSEKRLRALVVEDSGMMRHMIKGRLEAANFEVVQAGDGQQALDLLRGEDGGRFDIVVSDIEMPRMDGYTLTRNIKEDSGLRATPVVLFSSLITEELRHKGASVGADGQIAKPQFGELAGLALSLIAARSGRSPN</sequence>
<dbReference type="RefSeq" id="WP_005994518.1">
    <property type="nucleotide sequence ID" value="NZ_AECZ01000017.1"/>
</dbReference>
<dbReference type="GO" id="GO:0006935">
    <property type="term" value="P:chemotaxis"/>
    <property type="evidence" value="ECO:0007669"/>
    <property type="project" value="InterPro"/>
</dbReference>
<dbReference type="InterPro" id="IPR036061">
    <property type="entry name" value="CheW-like_dom_sf"/>
</dbReference>
<dbReference type="GO" id="GO:0000160">
    <property type="term" value="P:phosphorelay signal transduction system"/>
    <property type="evidence" value="ECO:0007669"/>
    <property type="project" value="InterPro"/>
</dbReference>
<evidence type="ECO:0000256" key="1">
    <source>
        <dbReference type="PROSITE-ProRule" id="PRU00169"/>
    </source>
</evidence>
<dbReference type="InterPro" id="IPR024181">
    <property type="entry name" value="Chemotax_regulator_CheV"/>
</dbReference>
<dbReference type="PANTHER" id="PTHR47233">
    <property type="entry name" value="CHEMOTAXIS PROTEIN CHEV"/>
    <property type="match status" value="1"/>
</dbReference>
<reference evidence="4 5" key="1">
    <citation type="submission" date="2010-08" db="EMBL/GenBank/DDBJ databases">
        <title>The draft genome of Desulfovibrio fructosovorans JJ.</title>
        <authorList>
            <consortium name="US DOE Joint Genome Institute (JGI-PGF)"/>
            <person name="Lucas S."/>
            <person name="Copeland A."/>
            <person name="Lapidus A."/>
            <person name="Cheng J.-F."/>
            <person name="Bruce D."/>
            <person name="Goodwin L."/>
            <person name="Pitluck S."/>
            <person name="Land M.L."/>
            <person name="Hauser L."/>
            <person name="Chang Y.-J."/>
            <person name="Jeffries C."/>
            <person name="Wall J.D."/>
            <person name="Stahl D.A."/>
            <person name="Arkin A.P."/>
            <person name="Dehal P."/>
            <person name="Stolyar S.M."/>
            <person name="Hazen T.C."/>
            <person name="Woyke T.J."/>
        </authorList>
    </citation>
    <scope>NUCLEOTIDE SEQUENCE [LARGE SCALE GENOMIC DNA]</scope>
    <source>
        <strain evidence="4 5">JJ</strain>
    </source>
</reference>
<dbReference type="Proteomes" id="UP000006250">
    <property type="component" value="Unassembled WGS sequence"/>
</dbReference>
<dbReference type="SUPFAM" id="SSF52172">
    <property type="entry name" value="CheY-like"/>
    <property type="match status" value="1"/>
</dbReference>
<dbReference type="STRING" id="596151.DesfrDRAFT_2603"/>
<proteinExistence type="predicted"/>
<feature type="domain" description="Response regulatory" evidence="2">
    <location>
        <begin position="177"/>
        <end position="296"/>
    </location>
</feature>
<dbReference type="AlphaFoldDB" id="E1JY88"/>
<accession>E1JY88</accession>
<dbReference type="SMART" id="SM00448">
    <property type="entry name" value="REC"/>
    <property type="match status" value="1"/>
</dbReference>
<dbReference type="InterPro" id="IPR011006">
    <property type="entry name" value="CheY-like_superfamily"/>
</dbReference>
<dbReference type="eggNOG" id="COG0784">
    <property type="taxonomic scope" value="Bacteria"/>
</dbReference>
<organism evidence="4 5">
    <name type="scientific">Solidesulfovibrio fructosivorans JJ]</name>
    <dbReference type="NCBI Taxonomy" id="596151"/>
    <lineage>
        <taxon>Bacteria</taxon>
        <taxon>Pseudomonadati</taxon>
        <taxon>Thermodesulfobacteriota</taxon>
        <taxon>Desulfovibrionia</taxon>
        <taxon>Desulfovibrionales</taxon>
        <taxon>Desulfovibrionaceae</taxon>
        <taxon>Solidesulfovibrio</taxon>
    </lineage>
</organism>
<dbReference type="SMART" id="SM00260">
    <property type="entry name" value="CheW"/>
    <property type="match status" value="1"/>
</dbReference>
<gene>
    <name evidence="4" type="ORF">DesfrDRAFT_2603</name>
</gene>
<dbReference type="Gene3D" id="2.30.30.40">
    <property type="entry name" value="SH3 Domains"/>
    <property type="match status" value="1"/>
</dbReference>
<evidence type="ECO:0000313" key="5">
    <source>
        <dbReference type="Proteomes" id="UP000006250"/>
    </source>
</evidence>
<evidence type="ECO:0000259" key="3">
    <source>
        <dbReference type="PROSITE" id="PS50851"/>
    </source>
</evidence>
<keyword evidence="5" id="KW-1185">Reference proteome</keyword>
<dbReference type="eggNOG" id="COG0835">
    <property type="taxonomic scope" value="Bacteria"/>
</dbReference>
<feature type="modified residue" description="4-aspartylphosphate" evidence="1">
    <location>
        <position position="229"/>
    </location>
</feature>
<name>E1JY88_SOLFR</name>
<dbReference type="InterPro" id="IPR001789">
    <property type="entry name" value="Sig_transdc_resp-reg_receiver"/>
</dbReference>
<dbReference type="OrthoDB" id="9806105at2"/>
<evidence type="ECO:0000313" key="4">
    <source>
        <dbReference type="EMBL" id="EFL50662.1"/>
    </source>
</evidence>
<keyword evidence="1" id="KW-0597">Phosphoprotein</keyword>
<dbReference type="Pfam" id="PF00072">
    <property type="entry name" value="Response_reg"/>
    <property type="match status" value="1"/>
</dbReference>
<evidence type="ECO:0000259" key="2">
    <source>
        <dbReference type="PROSITE" id="PS50110"/>
    </source>
</evidence>
<dbReference type="SUPFAM" id="SSF50341">
    <property type="entry name" value="CheW-like"/>
    <property type="match status" value="1"/>
</dbReference>
<dbReference type="PANTHER" id="PTHR47233:SF3">
    <property type="entry name" value="CHEMOTAXIS PROTEIN CHEV"/>
    <property type="match status" value="1"/>
</dbReference>
<comment type="caution">
    <text evidence="4">The sequence shown here is derived from an EMBL/GenBank/DDBJ whole genome shotgun (WGS) entry which is preliminary data.</text>
</comment>
<dbReference type="Pfam" id="PF01584">
    <property type="entry name" value="CheW"/>
    <property type="match status" value="1"/>
</dbReference>